<gene>
    <name evidence="1" type="ORF">ND855_17035</name>
</gene>
<keyword evidence="2" id="KW-1185">Reference proteome</keyword>
<organism evidence="1 2">
    <name type="scientific">Leptospira paudalimensis</name>
    <dbReference type="NCBI Taxonomy" id="2950024"/>
    <lineage>
        <taxon>Bacteria</taxon>
        <taxon>Pseudomonadati</taxon>
        <taxon>Spirochaetota</taxon>
        <taxon>Spirochaetia</taxon>
        <taxon>Leptospirales</taxon>
        <taxon>Leptospiraceae</taxon>
        <taxon>Leptospira</taxon>
    </lineage>
</organism>
<dbReference type="RefSeq" id="WP_265359439.1">
    <property type="nucleotide sequence ID" value="NZ_JAMQPR010000002.1"/>
</dbReference>
<evidence type="ECO:0000313" key="1">
    <source>
        <dbReference type="EMBL" id="MCW7505839.1"/>
    </source>
</evidence>
<dbReference type="EMBL" id="JAMQPR010000002">
    <property type="protein sequence ID" value="MCW7505839.1"/>
    <property type="molecule type" value="Genomic_DNA"/>
</dbReference>
<dbReference type="Proteomes" id="UP001208794">
    <property type="component" value="Unassembled WGS sequence"/>
</dbReference>
<reference evidence="1 2" key="1">
    <citation type="submission" date="2022-06" db="EMBL/GenBank/DDBJ databases">
        <title>Leptospira isolates from biofilms formed at urban environments.</title>
        <authorList>
            <person name="Ribeiro P.S."/>
            <person name="Sousa T."/>
            <person name="Carvalho N."/>
            <person name="Aburjaile F."/>
            <person name="Neves F."/>
            <person name="Oliveira D."/>
            <person name="Blanco L."/>
            <person name="Lima J."/>
            <person name="Costa F."/>
            <person name="Brenig B."/>
            <person name="Soares S."/>
            <person name="Ramos R."/>
            <person name="Goes-Neto A."/>
            <person name="Matiuzzi M."/>
            <person name="Azevedo V."/>
            <person name="Ristow P."/>
        </authorList>
    </citation>
    <scope>NUCLEOTIDE SEQUENCE [LARGE SCALE GENOMIC DNA]</scope>
    <source>
        <strain evidence="1 2">VSF14</strain>
    </source>
</reference>
<proteinExistence type="predicted"/>
<accession>A0ABT3MBS0</accession>
<sequence length="100" mass="11729">MKVLVFLLIISTSIFAEEKLELSELIKIVEKTNKSFINTIIASDRDELLKSVNYYTKEGDFKKLLKEPDRLESIDKWGDRRRWFVSKWQGKEPAIYVSAS</sequence>
<comment type="caution">
    <text evidence="1">The sequence shown here is derived from an EMBL/GenBank/DDBJ whole genome shotgun (WGS) entry which is preliminary data.</text>
</comment>
<protein>
    <submittedName>
        <fullName evidence="1">Uncharacterized protein</fullName>
    </submittedName>
</protein>
<name>A0ABT3MBS0_9LEPT</name>
<evidence type="ECO:0000313" key="2">
    <source>
        <dbReference type="Proteomes" id="UP001208794"/>
    </source>
</evidence>